<dbReference type="Pfam" id="PF13515">
    <property type="entry name" value="FUSC_2"/>
    <property type="match status" value="1"/>
</dbReference>
<feature type="transmembrane region" description="Helical" evidence="6">
    <location>
        <begin position="181"/>
        <end position="202"/>
    </location>
</feature>
<dbReference type="InterPro" id="IPR052430">
    <property type="entry name" value="IVT-Associated"/>
</dbReference>
<proteinExistence type="predicted"/>
<evidence type="ECO:0000313" key="8">
    <source>
        <dbReference type="EMBL" id="CAE7233161.1"/>
    </source>
</evidence>
<name>A0A8H3EEQ5_9AGAM</name>
<accession>A0A8H3EEQ5</accession>
<feature type="domain" description="Integral membrane bound transporter" evidence="7">
    <location>
        <begin position="562"/>
        <end position="683"/>
    </location>
</feature>
<dbReference type="AlphaFoldDB" id="A0A8H3EEQ5"/>
<dbReference type="GO" id="GO:0016020">
    <property type="term" value="C:membrane"/>
    <property type="evidence" value="ECO:0007669"/>
    <property type="project" value="UniProtKB-SubCell"/>
</dbReference>
<feature type="transmembrane region" description="Helical" evidence="6">
    <location>
        <begin position="535"/>
        <end position="554"/>
    </location>
</feature>
<evidence type="ECO:0000259" key="7">
    <source>
        <dbReference type="Pfam" id="PF13515"/>
    </source>
</evidence>
<evidence type="ECO:0000256" key="6">
    <source>
        <dbReference type="SAM" id="Phobius"/>
    </source>
</evidence>
<protein>
    <recommendedName>
        <fullName evidence="7">Integral membrane bound transporter domain-containing protein</fullName>
    </recommendedName>
</protein>
<dbReference type="EMBL" id="CAJNJQ010006621">
    <property type="protein sequence ID" value="CAE7233161.1"/>
    <property type="molecule type" value="Genomic_DNA"/>
</dbReference>
<evidence type="ECO:0000256" key="2">
    <source>
        <dbReference type="ARBA" id="ARBA00022692"/>
    </source>
</evidence>
<evidence type="ECO:0000256" key="1">
    <source>
        <dbReference type="ARBA" id="ARBA00004141"/>
    </source>
</evidence>
<dbReference type="PANTHER" id="PTHR47804:SF3">
    <property type="entry name" value="PROTEIN BRE4"/>
    <property type="match status" value="1"/>
</dbReference>
<feature type="transmembrane region" description="Helical" evidence="6">
    <location>
        <begin position="107"/>
        <end position="125"/>
    </location>
</feature>
<feature type="transmembrane region" description="Helical" evidence="6">
    <location>
        <begin position="614"/>
        <end position="631"/>
    </location>
</feature>
<sequence length="912" mass="100207">MSGPLLPFSLATLRPSAQLLCRMSVVFICATVAVLPSTPKLAGAYTYLIITAKDLSFPPSTSPSAQVEALVVNTIGVLIGLGWSNLGLVCAAFAARRYGIDSSESRVIRACFLIILGFFTGLVRSRMPRLTLASRAVCFIGIWLLARTPKTSQVQIPLQLRFFHSDCSTSLQWDYRDFTQLLFVFSVAGAASLVVSLIARIFTHPGGYAKDVIDALGILKDLLQHSTSRTFFDGTNSILRTETLHSKSLDKALALHSSYAYSAYELRIGRVPIKAIKPLLITVNRIREELAWGKVPALEGTETPGGDSTLLAQLDDPCRACSSAIVSGISTLQAAVGKCYGINLPNDAHKSIHLDDPLVARTAIMNARTELKTILDSVVHDINKTTALRRVEGHHKELFRKSLHSASLLHISSELIRALTLAHGILTIHHTTSHPLIFFLRPSWFWLGMSPRSVVAEEEAPAPPGPSIEFDADPNADTLSINEARTVLLPTPTTTTPSQKWSAARVMRTPIALRTRIALSNWLWRAKHSKHVQHALKNALGIALLLIPAILPASSSGKKYYDSNYGVWAIISFVYVLEPNTALTWRIGVWRLCGTGLGALYAYTTWRIAGTNPYGVVVLITAAEIFLTWLVRSSTPGVGVVASVTIPPVLFIPYLNIGHASMLHLAGLRTLQISIGIIAAILINHILFPKHARVMFLSGMAKVLEDSRELYSGLSRRTLNDRPRSRPNSVRGPVDKHSNSAKLELRLRELVARENMYLSQMEHEISLMPKPTSSYREATNHAQRLVDLIAGLRRIRENVPQIAIDPVLVHRQRVASCITLALFACEHAFRSRRALPQVLPSPRKALDTFNVELMETLQSEARATDIGYVMAENEVIEEIVRAVEGLVQVTRGLFGTSAWLNAVDDLHLGIGL</sequence>
<evidence type="ECO:0000313" key="9">
    <source>
        <dbReference type="Proteomes" id="UP000663827"/>
    </source>
</evidence>
<evidence type="ECO:0000256" key="4">
    <source>
        <dbReference type="ARBA" id="ARBA00023136"/>
    </source>
</evidence>
<feature type="region of interest" description="Disordered" evidence="5">
    <location>
        <begin position="715"/>
        <end position="738"/>
    </location>
</feature>
<dbReference type="PANTHER" id="PTHR47804">
    <property type="entry name" value="60S RIBOSOMAL PROTEIN L19"/>
    <property type="match status" value="1"/>
</dbReference>
<feature type="transmembrane region" description="Helical" evidence="6">
    <location>
        <begin position="669"/>
        <end position="688"/>
    </location>
</feature>
<comment type="subcellular location">
    <subcellularLocation>
        <location evidence="1">Membrane</location>
        <topology evidence="1">Multi-pass membrane protein</topology>
    </subcellularLocation>
</comment>
<keyword evidence="4 6" id="KW-0472">Membrane</keyword>
<feature type="transmembrane region" description="Helical" evidence="6">
    <location>
        <begin position="70"/>
        <end position="95"/>
    </location>
</feature>
<keyword evidence="2 6" id="KW-0812">Transmembrane</keyword>
<dbReference type="InterPro" id="IPR049453">
    <property type="entry name" value="Memb_transporter_dom"/>
</dbReference>
<organism evidence="8 9">
    <name type="scientific">Rhizoctonia solani</name>
    <dbReference type="NCBI Taxonomy" id="456999"/>
    <lineage>
        <taxon>Eukaryota</taxon>
        <taxon>Fungi</taxon>
        <taxon>Dikarya</taxon>
        <taxon>Basidiomycota</taxon>
        <taxon>Agaricomycotina</taxon>
        <taxon>Agaricomycetes</taxon>
        <taxon>Cantharellales</taxon>
        <taxon>Ceratobasidiaceae</taxon>
        <taxon>Rhizoctonia</taxon>
    </lineage>
</organism>
<comment type="caution">
    <text evidence="8">The sequence shown here is derived from an EMBL/GenBank/DDBJ whole genome shotgun (WGS) entry which is preliminary data.</text>
</comment>
<feature type="transmembrane region" description="Helical" evidence="6">
    <location>
        <begin position="638"/>
        <end position="657"/>
    </location>
</feature>
<gene>
    <name evidence="8" type="ORF">RDB_LOCUS190895</name>
</gene>
<evidence type="ECO:0000256" key="5">
    <source>
        <dbReference type="SAM" id="MobiDB-lite"/>
    </source>
</evidence>
<reference evidence="8" key="1">
    <citation type="submission" date="2021-01" db="EMBL/GenBank/DDBJ databases">
        <authorList>
            <person name="Kaushik A."/>
        </authorList>
    </citation>
    <scope>NUCLEOTIDE SEQUENCE</scope>
    <source>
        <strain evidence="8">AG5</strain>
    </source>
</reference>
<dbReference type="Proteomes" id="UP000663827">
    <property type="component" value="Unassembled WGS sequence"/>
</dbReference>
<evidence type="ECO:0000256" key="3">
    <source>
        <dbReference type="ARBA" id="ARBA00022989"/>
    </source>
</evidence>
<keyword evidence="3 6" id="KW-1133">Transmembrane helix</keyword>